<dbReference type="InterPro" id="IPR002048">
    <property type="entry name" value="EF_hand_dom"/>
</dbReference>
<dbReference type="SUPFAM" id="SSF47473">
    <property type="entry name" value="EF-hand"/>
    <property type="match status" value="1"/>
</dbReference>
<keyword evidence="7" id="KW-1185">Reference proteome</keyword>
<dbReference type="PROSITE" id="PS50222">
    <property type="entry name" value="EF_HAND_2"/>
    <property type="match status" value="1"/>
</dbReference>
<evidence type="ECO:0000313" key="6">
    <source>
        <dbReference type="EMBL" id="KAL2735376.1"/>
    </source>
</evidence>
<dbReference type="CDD" id="cd00051">
    <property type="entry name" value="EFh"/>
    <property type="match status" value="1"/>
</dbReference>
<sequence length="521" mass="59427">MINSQEELQPTFNKMKLFMTFDFIPKLLRCITFYIGNCIDKVVHYQKDVITRRLKRRKKRLFEGCNYRGKNIKCKCDCNRCTKYRNIHSRVLETGFMTNVVCNNRPNKNEILNTTIDNNIICCTDKGQVRPWTLEQTQPQDHRDVKALDRTDGWAWWTKMQQSAARMPLLQHDTAMPTKSVCSSSNSCSYFDSCNTLTELNEELDEVQTDNSTITEVISKFSKHTKAAKCSQSPYEVSKSDSKIEFGRDKNRPSNIFKSASTKTMYVRRPTNGRKNFALTKRNFIKRRLRKTNYRIARFDGSKPTVDMADKEKKKKTKKKEEAAPAAPPPEPEPAPAEEKPPTPTGTPKESGSTRASSRGSRRAKRSGSSVFSMFTQKQVAEFKEAFQLMDHDKDGIIGKNDLRMAFDSVGRLATDKEIDEMLNEAPAPINFTQLLNLFAVRMSGSGADDDDVVTNAFSTFDENGKIDGERLRHALMTYGDKFTAKEVDESYDHMYIDDKGFIDTQSLIAMLTGTGEEEED</sequence>
<dbReference type="Proteomes" id="UP001607302">
    <property type="component" value="Unassembled WGS sequence"/>
</dbReference>
<gene>
    <name evidence="6" type="ORF">V1478_003016</name>
</gene>
<dbReference type="InterPro" id="IPR050403">
    <property type="entry name" value="Myosin_RLC"/>
</dbReference>
<accession>A0ABD2BRH5</accession>
<dbReference type="GO" id="GO:0009791">
    <property type="term" value="P:post-embryonic development"/>
    <property type="evidence" value="ECO:0007669"/>
    <property type="project" value="UniProtKB-ARBA"/>
</dbReference>
<evidence type="ECO:0000256" key="4">
    <source>
        <dbReference type="SAM" id="MobiDB-lite"/>
    </source>
</evidence>
<dbReference type="InterPro" id="IPR011992">
    <property type="entry name" value="EF-hand-dom_pair"/>
</dbReference>
<protein>
    <submittedName>
        <fullName evidence="6">Myosin regulatory light chain 2</fullName>
    </submittedName>
</protein>
<feature type="region of interest" description="Disordered" evidence="4">
    <location>
        <begin position="295"/>
        <end position="371"/>
    </location>
</feature>
<keyword evidence="1" id="KW-0479">Metal-binding</keyword>
<dbReference type="PROSITE" id="PS00018">
    <property type="entry name" value="EF_HAND_1"/>
    <property type="match status" value="1"/>
</dbReference>
<evidence type="ECO:0000256" key="3">
    <source>
        <dbReference type="ARBA" id="ARBA00022837"/>
    </source>
</evidence>
<dbReference type="InterPro" id="IPR018247">
    <property type="entry name" value="EF_Hand_1_Ca_BS"/>
</dbReference>
<keyword evidence="2" id="KW-0677">Repeat</keyword>
<comment type="caution">
    <text evidence="6">The sequence shown here is derived from an EMBL/GenBank/DDBJ whole genome shotgun (WGS) entry which is preliminary data.</text>
</comment>
<organism evidence="6 7">
    <name type="scientific">Vespula squamosa</name>
    <name type="common">Southern yellow jacket</name>
    <name type="synonym">Wasp</name>
    <dbReference type="NCBI Taxonomy" id="30214"/>
    <lineage>
        <taxon>Eukaryota</taxon>
        <taxon>Metazoa</taxon>
        <taxon>Ecdysozoa</taxon>
        <taxon>Arthropoda</taxon>
        <taxon>Hexapoda</taxon>
        <taxon>Insecta</taxon>
        <taxon>Pterygota</taxon>
        <taxon>Neoptera</taxon>
        <taxon>Endopterygota</taxon>
        <taxon>Hymenoptera</taxon>
        <taxon>Apocrita</taxon>
        <taxon>Aculeata</taxon>
        <taxon>Vespoidea</taxon>
        <taxon>Vespidae</taxon>
        <taxon>Vespinae</taxon>
        <taxon>Vespula</taxon>
    </lineage>
</organism>
<dbReference type="Pfam" id="PF13405">
    <property type="entry name" value="EF-hand_6"/>
    <property type="match status" value="1"/>
</dbReference>
<evidence type="ECO:0000259" key="5">
    <source>
        <dbReference type="PROSITE" id="PS50222"/>
    </source>
</evidence>
<dbReference type="FunFam" id="1.10.238.10:FF:000007">
    <property type="entry name" value="Putative myosin regulatory light chain sqh"/>
    <property type="match status" value="1"/>
</dbReference>
<feature type="compositionally biased region" description="Pro residues" evidence="4">
    <location>
        <begin position="326"/>
        <end position="335"/>
    </location>
</feature>
<evidence type="ECO:0000256" key="2">
    <source>
        <dbReference type="ARBA" id="ARBA00022737"/>
    </source>
</evidence>
<dbReference type="GO" id="GO:0046872">
    <property type="term" value="F:metal ion binding"/>
    <property type="evidence" value="ECO:0007669"/>
    <property type="project" value="UniProtKB-KW"/>
</dbReference>
<name>A0ABD2BRH5_VESSQ</name>
<keyword evidence="3" id="KW-0106">Calcium</keyword>
<reference evidence="6 7" key="1">
    <citation type="journal article" date="2024" name="Ann. Entomol. Soc. Am.">
        <title>Genomic analyses of the southern and eastern yellowjacket wasps (Hymenoptera: Vespidae) reveal evolutionary signatures of social life.</title>
        <authorList>
            <person name="Catto M.A."/>
            <person name="Caine P.B."/>
            <person name="Orr S.E."/>
            <person name="Hunt B.G."/>
            <person name="Goodisman M.A.D."/>
        </authorList>
    </citation>
    <scope>NUCLEOTIDE SEQUENCE [LARGE SCALE GENOMIC DNA]</scope>
    <source>
        <strain evidence="6">233</strain>
        <tissue evidence="6">Head and thorax</tissue>
    </source>
</reference>
<evidence type="ECO:0000256" key="1">
    <source>
        <dbReference type="ARBA" id="ARBA00022723"/>
    </source>
</evidence>
<dbReference type="Gene3D" id="1.10.238.10">
    <property type="entry name" value="EF-hand"/>
    <property type="match status" value="2"/>
</dbReference>
<proteinExistence type="predicted"/>
<dbReference type="AlphaFoldDB" id="A0ABD2BRH5"/>
<dbReference type="SMART" id="SM00054">
    <property type="entry name" value="EFh"/>
    <property type="match status" value="2"/>
</dbReference>
<feature type="domain" description="EF-hand" evidence="5">
    <location>
        <begin position="378"/>
        <end position="413"/>
    </location>
</feature>
<evidence type="ECO:0000313" key="7">
    <source>
        <dbReference type="Proteomes" id="UP001607302"/>
    </source>
</evidence>
<dbReference type="EMBL" id="JAUDFV010000064">
    <property type="protein sequence ID" value="KAL2735376.1"/>
    <property type="molecule type" value="Genomic_DNA"/>
</dbReference>
<feature type="compositionally biased region" description="Low complexity" evidence="4">
    <location>
        <begin position="346"/>
        <end position="359"/>
    </location>
</feature>
<dbReference type="PANTHER" id="PTHR23049">
    <property type="entry name" value="MYOSIN REGULATORY LIGHT CHAIN 2"/>
    <property type="match status" value="1"/>
</dbReference>